<dbReference type="PANTHER" id="PTHR14611:SF2">
    <property type="entry name" value="TECTONIC"/>
    <property type="match status" value="1"/>
</dbReference>
<feature type="signal peptide" evidence="1">
    <location>
        <begin position="1"/>
        <end position="20"/>
    </location>
</feature>
<keyword evidence="2" id="KW-1185">Reference proteome</keyword>
<feature type="chain" id="PRO_5007428857" evidence="1">
    <location>
        <begin position="21"/>
        <end position="536"/>
    </location>
</feature>
<dbReference type="STRING" id="1147741.A0A0R3RRS0"/>
<dbReference type="PANTHER" id="PTHR14611">
    <property type="entry name" value="TECTONIC FAMILY MEMBER"/>
    <property type="match status" value="1"/>
</dbReference>
<evidence type="ECO:0000313" key="3">
    <source>
        <dbReference type="WBParaSite" id="EEL_0000445601-mRNA-1"/>
    </source>
</evidence>
<dbReference type="AlphaFoldDB" id="A0A0R3RRS0"/>
<reference evidence="3" key="1">
    <citation type="submission" date="2016-04" db="UniProtKB">
        <authorList>
            <consortium name="WormBaseParasite"/>
        </authorList>
    </citation>
    <scope>IDENTIFICATION</scope>
</reference>
<dbReference type="GO" id="GO:0060271">
    <property type="term" value="P:cilium assembly"/>
    <property type="evidence" value="ECO:0007669"/>
    <property type="project" value="TreeGrafter"/>
</dbReference>
<evidence type="ECO:0000256" key="1">
    <source>
        <dbReference type="SAM" id="SignalP"/>
    </source>
</evidence>
<proteinExistence type="predicted"/>
<dbReference type="Proteomes" id="UP000050640">
    <property type="component" value="Unplaced"/>
</dbReference>
<sequence length="536" mass="60397">MSTILIFFGFFILNLSCIFADICIKSVFLHSIKPLNPSNELFCIVRQNENVGATKAAPFRTINHFRKHLPPKQAAISAPDEFQEGIVEVWNDEKVTAFEYPAAVFSDQCTGTVPLPLSMNVSITCMPQWNAFDEKHCISLKYLNVSYYLRKYSTKKNGNRTIVSMESIPEKSHLISWSYWNGTACINAVSTVSMKFITHNGLLEDISANVYYANITKQSYLQQFYQFNAIFVEILSASNIREVRKPLGYEMGQIIRIESNTNGAFSIPSGMECNNGKQRVNVRFGIQINTACRLRITTCAEILDQIQNLLNEWNEIIVYSLPQGTNKTITMRNERFSSPETLKKEMDGSCELTTAASIQFAYVRFGNVQSYSHRLISYEIELSKMEVIDLTSYPYQYLFDKFECKVCFQTILYAAFVIKSTTALGGILGLKALTGNMPYFGFGNPWITLPRVAHGGANLYSPYSLWGYGSSGRGIFGGYGNTGIYHSYQRYIPNQFTSQSLIRSPFTIPSGLSNSLTTASGSGQYYRGRGNPWITQ</sequence>
<name>A0A0R3RRS0_9BILA</name>
<dbReference type="InterPro" id="IPR040354">
    <property type="entry name" value="TCTN1-3"/>
</dbReference>
<accession>A0A0R3RRS0</accession>
<organism evidence="2 3">
    <name type="scientific">Elaeophora elaphi</name>
    <dbReference type="NCBI Taxonomy" id="1147741"/>
    <lineage>
        <taxon>Eukaryota</taxon>
        <taxon>Metazoa</taxon>
        <taxon>Ecdysozoa</taxon>
        <taxon>Nematoda</taxon>
        <taxon>Chromadorea</taxon>
        <taxon>Rhabditida</taxon>
        <taxon>Spirurina</taxon>
        <taxon>Spiruromorpha</taxon>
        <taxon>Filarioidea</taxon>
        <taxon>Onchocercidae</taxon>
        <taxon>Elaeophora</taxon>
    </lineage>
</organism>
<protein>
    <submittedName>
        <fullName evidence="3">DUF1619 domain-containing protein</fullName>
    </submittedName>
</protein>
<evidence type="ECO:0000313" key="2">
    <source>
        <dbReference type="Proteomes" id="UP000050640"/>
    </source>
</evidence>
<keyword evidence="1" id="KW-0732">Signal</keyword>
<dbReference type="GO" id="GO:0035869">
    <property type="term" value="C:ciliary transition zone"/>
    <property type="evidence" value="ECO:0007669"/>
    <property type="project" value="TreeGrafter"/>
</dbReference>
<dbReference type="WBParaSite" id="EEL_0000445601-mRNA-1">
    <property type="protein sequence ID" value="EEL_0000445601-mRNA-1"/>
    <property type="gene ID" value="EEL_0000445601"/>
</dbReference>